<feature type="transmembrane region" description="Helical" evidence="1">
    <location>
        <begin position="12"/>
        <end position="33"/>
    </location>
</feature>
<feature type="transmembrane region" description="Helical" evidence="1">
    <location>
        <begin position="39"/>
        <end position="57"/>
    </location>
</feature>
<proteinExistence type="predicted"/>
<keyword evidence="1" id="KW-0812">Transmembrane</keyword>
<reference evidence="2" key="1">
    <citation type="journal article" date="2024" name="Int. J. Syst. Evol. Microbiol.">
        <title>Turicibacter faecis sp. nov., isolated from faeces of heart failure mouse model.</title>
        <authorList>
            <person name="Imamura Y."/>
            <person name="Motooka D."/>
            <person name="Nakajima Y."/>
            <person name="Ito S."/>
            <person name="Kitakaze M."/>
            <person name="Iida T."/>
            <person name="Nakamura S."/>
        </authorList>
    </citation>
    <scope>NUCLEOTIDE SEQUENCE</scope>
    <source>
        <strain evidence="2">TC023</strain>
    </source>
</reference>
<dbReference type="RefSeq" id="WP_161831579.1">
    <property type="nucleotide sequence ID" value="NZ_AP028127.1"/>
</dbReference>
<evidence type="ECO:0000313" key="2">
    <source>
        <dbReference type="EMBL" id="BEH91450.1"/>
    </source>
</evidence>
<protein>
    <submittedName>
        <fullName evidence="2">Uncharacterized protein</fullName>
    </submittedName>
</protein>
<organism evidence="2 3">
    <name type="scientific">Turicibacter faecis</name>
    <dbReference type="NCBI Taxonomy" id="2963365"/>
    <lineage>
        <taxon>Bacteria</taxon>
        <taxon>Bacillati</taxon>
        <taxon>Bacillota</taxon>
        <taxon>Erysipelotrichia</taxon>
        <taxon>Erysipelotrichales</taxon>
        <taxon>Turicibacteraceae</taxon>
        <taxon>Turicibacter</taxon>
    </lineage>
</organism>
<name>A0ABM8IJM3_9FIRM</name>
<accession>A0ABM8IJM3</accession>
<evidence type="ECO:0000256" key="1">
    <source>
        <dbReference type="SAM" id="Phobius"/>
    </source>
</evidence>
<dbReference type="EMBL" id="AP028127">
    <property type="protein sequence ID" value="BEH91450.1"/>
    <property type="molecule type" value="Genomic_DNA"/>
</dbReference>
<sequence length="58" mass="6850">MGRYQRGGGFRAYLQSLRSIISVLFFYQLYLIIFSFSQFDFVMLMILGGLLGLLWWIC</sequence>
<keyword evidence="3" id="KW-1185">Reference proteome</keyword>
<evidence type="ECO:0000313" key="3">
    <source>
        <dbReference type="Proteomes" id="UP001432099"/>
    </source>
</evidence>
<keyword evidence="1" id="KW-1133">Transmembrane helix</keyword>
<keyword evidence="1" id="KW-0472">Membrane</keyword>
<gene>
    <name evidence="2" type="ORF">T23_15520</name>
</gene>
<dbReference type="Proteomes" id="UP001432099">
    <property type="component" value="Chromosome"/>
</dbReference>